<reference evidence="2 3" key="1">
    <citation type="submission" date="2020-08" db="EMBL/GenBank/DDBJ databases">
        <title>Bridging the membrane lipid divide: bacteria of the FCB group superphylum have the potential to synthesize archaeal ether lipids.</title>
        <authorList>
            <person name="Villanueva L."/>
            <person name="Von Meijenfeldt F.A.B."/>
            <person name="Westbye A.B."/>
            <person name="Yadav S."/>
            <person name="Hopmans E.C."/>
            <person name="Dutilh B.E."/>
            <person name="Sinninghe Damste J.S."/>
        </authorList>
    </citation>
    <scope>NUCLEOTIDE SEQUENCE [LARGE SCALE GENOMIC DNA]</scope>
    <source>
        <strain evidence="2">NIOZ-UU36</strain>
    </source>
</reference>
<evidence type="ECO:0000259" key="1">
    <source>
        <dbReference type="PROSITE" id="PS50994"/>
    </source>
</evidence>
<dbReference type="InterPro" id="IPR036397">
    <property type="entry name" value="RNaseH_sf"/>
</dbReference>
<comment type="caution">
    <text evidence="2">The sequence shown here is derived from an EMBL/GenBank/DDBJ whole genome shotgun (WGS) entry which is preliminary data.</text>
</comment>
<dbReference type="PANTHER" id="PTHR35004">
    <property type="entry name" value="TRANSPOSASE RV3428C-RELATED"/>
    <property type="match status" value="1"/>
</dbReference>
<dbReference type="PROSITE" id="PS50994">
    <property type="entry name" value="INTEGRASE"/>
    <property type="match status" value="1"/>
</dbReference>
<accession>A0A8J6NJS2</accession>
<dbReference type="SUPFAM" id="SSF53098">
    <property type="entry name" value="Ribonuclease H-like"/>
    <property type="match status" value="1"/>
</dbReference>
<dbReference type="InterPro" id="IPR001584">
    <property type="entry name" value="Integrase_cat-core"/>
</dbReference>
<dbReference type="PANTHER" id="PTHR35004:SF7">
    <property type="entry name" value="INTEGRASE PROTEIN"/>
    <property type="match status" value="1"/>
</dbReference>
<dbReference type="InterPro" id="IPR047797">
    <property type="entry name" value="ISNCY_transpos"/>
</dbReference>
<dbReference type="Gene3D" id="3.30.420.10">
    <property type="entry name" value="Ribonuclease H-like superfamily/Ribonuclease H"/>
    <property type="match status" value="1"/>
</dbReference>
<dbReference type="EMBL" id="JACNJN010000134">
    <property type="protein sequence ID" value="MBC8335975.1"/>
    <property type="molecule type" value="Genomic_DNA"/>
</dbReference>
<feature type="domain" description="Integrase catalytic" evidence="1">
    <location>
        <begin position="119"/>
        <end position="306"/>
    </location>
</feature>
<dbReference type="InterPro" id="IPR012337">
    <property type="entry name" value="RNaseH-like_sf"/>
</dbReference>
<evidence type="ECO:0000313" key="2">
    <source>
        <dbReference type="EMBL" id="MBC8335975.1"/>
    </source>
</evidence>
<gene>
    <name evidence="2" type="ORF">H8E29_11975</name>
</gene>
<evidence type="ECO:0000313" key="3">
    <source>
        <dbReference type="Proteomes" id="UP000614469"/>
    </source>
</evidence>
<dbReference type="InterPro" id="IPR009057">
    <property type="entry name" value="Homeodomain-like_sf"/>
</dbReference>
<protein>
    <submittedName>
        <fullName evidence="2">ISNCY family transposase</fullName>
    </submittedName>
</protein>
<dbReference type="NCBIfam" id="NF033594">
    <property type="entry name" value="transpos_ISNCY_2"/>
    <property type="match status" value="1"/>
</dbReference>
<sequence length="428" mass="49303">MSKKEMSRAEIMQRLEQKTLKQKEAAQILGIGVRQVKRLYRAYREKGVEGLISKKRGRSSNHKISSEKKKKVVDLLHGRYHDFGPTLACEKLRELHELNISRESVRQLMISEGLWKPKRLKRPEIHQMRERRACFGELVQIDGSPHRWFEDRGPACNLLVFIDDATGRLGELYFTPQESFFSYGEAARRYFARHGKPAAFYSDKHGIFRVNIKHAVSGSGMTQFGRAMKELDIEIICANTPQAKGRVERANLTLQDRLVKELRLRDISSIEDANCFMPDFIQDFNQRFAVVPRSSHNAHRSVSKSENLNHIFSWQETRTLSKNLTLQFEKVVYQIQTKRPSYALRNATVTVCKDAHFGIAILYKGRPLDYTVFHKQAHQAEVVSSKHIGNALNSPKTPYVPPPDHPWRKSNTFLFHKSSATEKGDTSI</sequence>
<organism evidence="2 3">
    <name type="scientific">Candidatus Desulfolinea nitratireducens</name>
    <dbReference type="NCBI Taxonomy" id="2841698"/>
    <lineage>
        <taxon>Bacteria</taxon>
        <taxon>Bacillati</taxon>
        <taxon>Chloroflexota</taxon>
        <taxon>Anaerolineae</taxon>
        <taxon>Anaerolineales</taxon>
        <taxon>Anaerolineales incertae sedis</taxon>
        <taxon>Candidatus Desulfolinea</taxon>
    </lineage>
</organism>
<dbReference type="Pfam" id="PF13565">
    <property type="entry name" value="HTH_32"/>
    <property type="match status" value="1"/>
</dbReference>
<proteinExistence type="predicted"/>
<name>A0A8J6NJS2_9CHLR</name>
<dbReference type="Proteomes" id="UP000614469">
    <property type="component" value="Unassembled WGS sequence"/>
</dbReference>
<dbReference type="SUPFAM" id="SSF46689">
    <property type="entry name" value="Homeodomain-like"/>
    <property type="match status" value="1"/>
</dbReference>
<dbReference type="GO" id="GO:0015074">
    <property type="term" value="P:DNA integration"/>
    <property type="evidence" value="ECO:0007669"/>
    <property type="project" value="InterPro"/>
</dbReference>
<dbReference type="GO" id="GO:0003676">
    <property type="term" value="F:nucleic acid binding"/>
    <property type="evidence" value="ECO:0007669"/>
    <property type="project" value="InterPro"/>
</dbReference>
<dbReference type="AlphaFoldDB" id="A0A8J6NJS2"/>